<proteinExistence type="predicted"/>
<evidence type="ECO:0000256" key="6">
    <source>
        <dbReference type="SAM" id="Phobius"/>
    </source>
</evidence>
<evidence type="ECO:0000259" key="7">
    <source>
        <dbReference type="PROSITE" id="PS50850"/>
    </source>
</evidence>
<gene>
    <name evidence="8" type="ORF">IFO66_04295</name>
</gene>
<dbReference type="Pfam" id="PF07690">
    <property type="entry name" value="MFS_1"/>
    <property type="match status" value="1"/>
</dbReference>
<feature type="transmembrane region" description="Helical" evidence="6">
    <location>
        <begin position="179"/>
        <end position="200"/>
    </location>
</feature>
<evidence type="ECO:0000256" key="3">
    <source>
        <dbReference type="ARBA" id="ARBA00022692"/>
    </source>
</evidence>
<keyword evidence="4 6" id="KW-1133">Transmembrane helix</keyword>
<reference evidence="8 9" key="1">
    <citation type="submission" date="2020-09" db="EMBL/GenBank/DDBJ databases">
        <title>Paenibacillus sp. CAU 1523 isolated from sand of Haeundae Beach.</title>
        <authorList>
            <person name="Kim W."/>
        </authorList>
    </citation>
    <scope>NUCLEOTIDE SEQUENCE [LARGE SCALE GENOMIC DNA]</scope>
    <source>
        <strain evidence="8 9">CAU 1523</strain>
    </source>
</reference>
<feature type="transmembrane region" description="Helical" evidence="6">
    <location>
        <begin position="24"/>
        <end position="43"/>
    </location>
</feature>
<feature type="transmembrane region" description="Helical" evidence="6">
    <location>
        <begin position="55"/>
        <end position="74"/>
    </location>
</feature>
<keyword evidence="3 6" id="KW-0812">Transmembrane</keyword>
<comment type="caution">
    <text evidence="8">The sequence shown here is derived from an EMBL/GenBank/DDBJ whole genome shotgun (WGS) entry which is preliminary data.</text>
</comment>
<feature type="transmembrane region" description="Helical" evidence="6">
    <location>
        <begin position="308"/>
        <end position="326"/>
    </location>
</feature>
<comment type="subcellular location">
    <subcellularLocation>
        <location evidence="1">Cell membrane</location>
        <topology evidence="1">Multi-pass membrane protein</topology>
    </subcellularLocation>
</comment>
<feature type="transmembrane region" description="Helical" evidence="6">
    <location>
        <begin position="411"/>
        <end position="431"/>
    </location>
</feature>
<dbReference type="PANTHER" id="PTHR42718">
    <property type="entry name" value="MAJOR FACILITATOR SUPERFAMILY MULTIDRUG TRANSPORTER MFSC"/>
    <property type="match status" value="1"/>
</dbReference>
<feature type="domain" description="Major facilitator superfamily (MFS) profile" evidence="7">
    <location>
        <begin position="1"/>
        <end position="434"/>
    </location>
</feature>
<dbReference type="SUPFAM" id="SSF103473">
    <property type="entry name" value="MFS general substrate transporter"/>
    <property type="match status" value="1"/>
</dbReference>
<keyword evidence="9" id="KW-1185">Reference proteome</keyword>
<dbReference type="InterPro" id="IPR036259">
    <property type="entry name" value="MFS_trans_sf"/>
</dbReference>
<feature type="transmembrane region" description="Helical" evidence="6">
    <location>
        <begin position="279"/>
        <end position="296"/>
    </location>
</feature>
<dbReference type="Gene3D" id="1.20.1250.20">
    <property type="entry name" value="MFS general substrate transporter like domains"/>
    <property type="match status" value="1"/>
</dbReference>
<evidence type="ECO:0000256" key="2">
    <source>
        <dbReference type="ARBA" id="ARBA00022448"/>
    </source>
</evidence>
<name>A0ABR9ATS7_9BACL</name>
<feature type="transmembrane region" description="Helical" evidence="6">
    <location>
        <begin position="114"/>
        <end position="135"/>
    </location>
</feature>
<feature type="transmembrane region" description="Helical" evidence="6">
    <location>
        <begin position="379"/>
        <end position="399"/>
    </location>
</feature>
<dbReference type="InterPro" id="IPR011701">
    <property type="entry name" value="MFS"/>
</dbReference>
<dbReference type="InterPro" id="IPR020846">
    <property type="entry name" value="MFS_dom"/>
</dbReference>
<dbReference type="Proteomes" id="UP000634529">
    <property type="component" value="Unassembled WGS sequence"/>
</dbReference>
<protein>
    <submittedName>
        <fullName evidence="8">MFS transporter</fullName>
    </submittedName>
</protein>
<keyword evidence="5 6" id="KW-0472">Membrane</keyword>
<dbReference type="PROSITE" id="PS50850">
    <property type="entry name" value="MFS"/>
    <property type="match status" value="1"/>
</dbReference>
<feature type="transmembrane region" description="Helical" evidence="6">
    <location>
        <begin position="332"/>
        <end position="349"/>
    </location>
</feature>
<dbReference type="PANTHER" id="PTHR42718:SF9">
    <property type="entry name" value="MAJOR FACILITATOR SUPERFAMILY MULTIDRUG TRANSPORTER MFSC"/>
    <property type="match status" value="1"/>
</dbReference>
<evidence type="ECO:0000313" key="9">
    <source>
        <dbReference type="Proteomes" id="UP000634529"/>
    </source>
</evidence>
<dbReference type="EMBL" id="JACYTN010000002">
    <property type="protein sequence ID" value="MBD8497518.1"/>
    <property type="molecule type" value="Genomic_DNA"/>
</dbReference>
<feature type="transmembrane region" description="Helical" evidence="6">
    <location>
        <begin position="206"/>
        <end position="225"/>
    </location>
</feature>
<evidence type="ECO:0000313" key="8">
    <source>
        <dbReference type="EMBL" id="MBD8497518.1"/>
    </source>
</evidence>
<keyword evidence="2" id="KW-0813">Transport</keyword>
<accession>A0ABR9ATS7</accession>
<organism evidence="8 9">
    <name type="scientific">Paenibacillus arenosi</name>
    <dbReference type="NCBI Taxonomy" id="2774142"/>
    <lineage>
        <taxon>Bacteria</taxon>
        <taxon>Bacillati</taxon>
        <taxon>Bacillota</taxon>
        <taxon>Bacilli</taxon>
        <taxon>Bacillales</taxon>
        <taxon>Paenibacillaceae</taxon>
        <taxon>Paenibacillus</taxon>
    </lineage>
</organism>
<evidence type="ECO:0000256" key="4">
    <source>
        <dbReference type="ARBA" id="ARBA00022989"/>
    </source>
</evidence>
<sequence>MYGISGYTVMIPIWKAYWGINIDYAQWSLIGFMAAAGVSMTLSGYVMERWGIRKVLVVATAISAIFSCTGSLLTDWESLVVIRIVSGLCAGVITPLTISLIYHHIAEEKRASAMGWWSMAAMLGPAIGPVISGWLYVQFGWSSLFLFTGVLNICMLVCLSQLPRQSMSHSYVAFPLRQFVLAGTGSACVIIGLSQIHHWFGGGWGYGMVAVAGSAMLVRLVYRSAADKQPLLHWRLFKNRLWKFTMLWNGVVTLALYAGTYLMPLYLMDVQGWSAADSGWIMLFPSFVMVLLAPIVGRLYDVVGPQRLLFSGLLLMLIGSLLLASMNGDASLIVVISAMFIRSVGVSLVTTPGNHMSMVCLENEHVAQGSALSNWVKQLLSACSIAIYSAIVMLGHTSTGGHVVTVNRIQAAFWVSIVFVLLLIPIWWLLFKSRGQMSLSPLILNGGQRNTNNLKNAAEKERVI</sequence>
<feature type="transmembrane region" description="Helical" evidence="6">
    <location>
        <begin position="141"/>
        <end position="159"/>
    </location>
</feature>
<dbReference type="Gene3D" id="1.20.1720.10">
    <property type="entry name" value="Multidrug resistance protein D"/>
    <property type="match status" value="1"/>
</dbReference>
<feature type="transmembrane region" description="Helical" evidence="6">
    <location>
        <begin position="246"/>
        <end position="267"/>
    </location>
</feature>
<evidence type="ECO:0000256" key="5">
    <source>
        <dbReference type="ARBA" id="ARBA00023136"/>
    </source>
</evidence>
<evidence type="ECO:0000256" key="1">
    <source>
        <dbReference type="ARBA" id="ARBA00004651"/>
    </source>
</evidence>
<feature type="transmembrane region" description="Helical" evidence="6">
    <location>
        <begin position="80"/>
        <end position="102"/>
    </location>
</feature>